<keyword evidence="3" id="KW-0547">Nucleotide-binding</keyword>
<comment type="subcellular location">
    <subcellularLocation>
        <location evidence="1">Cytoplasm</location>
    </subcellularLocation>
</comment>
<dbReference type="Pfam" id="PF09027">
    <property type="entry name" value="GTPase_binding"/>
    <property type="match status" value="1"/>
</dbReference>
<dbReference type="GO" id="GO:0004713">
    <property type="term" value="F:protein tyrosine kinase activity"/>
    <property type="evidence" value="ECO:0007669"/>
    <property type="project" value="InterPro"/>
</dbReference>
<evidence type="ECO:0000256" key="2">
    <source>
        <dbReference type="ARBA" id="ARBA00022490"/>
    </source>
</evidence>
<evidence type="ECO:0000259" key="6">
    <source>
        <dbReference type="PROSITE" id="PS50011"/>
    </source>
</evidence>
<feature type="compositionally biased region" description="Polar residues" evidence="5">
    <location>
        <begin position="307"/>
        <end position="317"/>
    </location>
</feature>
<dbReference type="SMART" id="SM00219">
    <property type="entry name" value="TyrKc"/>
    <property type="match status" value="1"/>
</dbReference>
<evidence type="ECO:0000256" key="3">
    <source>
        <dbReference type="ARBA" id="ARBA00022741"/>
    </source>
</evidence>
<feature type="domain" description="Protein kinase" evidence="6">
    <location>
        <begin position="1"/>
        <end position="183"/>
    </location>
</feature>
<dbReference type="EMBL" id="CAJVCH010148621">
    <property type="protein sequence ID" value="CAG7727452.1"/>
    <property type="molecule type" value="Genomic_DNA"/>
</dbReference>
<dbReference type="PANTHER" id="PTHR24418">
    <property type="entry name" value="TYROSINE-PROTEIN KINASE"/>
    <property type="match status" value="1"/>
</dbReference>
<feature type="compositionally biased region" description="Polar residues" evidence="5">
    <location>
        <begin position="289"/>
        <end position="299"/>
    </location>
</feature>
<dbReference type="InterPro" id="IPR050198">
    <property type="entry name" value="Non-receptor_tyrosine_kinases"/>
</dbReference>
<dbReference type="InterPro" id="IPR000719">
    <property type="entry name" value="Prot_kinase_dom"/>
</dbReference>
<dbReference type="InterPro" id="IPR001245">
    <property type="entry name" value="Ser-Thr/Tyr_kinase_cat_dom"/>
</dbReference>
<dbReference type="FunFam" id="1.10.510.10:FF:000080">
    <property type="entry name" value="Putative activated CDC42 kinase 1"/>
    <property type="match status" value="1"/>
</dbReference>
<name>A0A8J2JVQ2_9HEXA</name>
<dbReference type="InterPro" id="IPR020635">
    <property type="entry name" value="Tyr_kinase_cat_dom"/>
</dbReference>
<feature type="compositionally biased region" description="Low complexity" evidence="5">
    <location>
        <begin position="337"/>
        <end position="355"/>
    </location>
</feature>
<dbReference type="GO" id="GO:0005737">
    <property type="term" value="C:cytoplasm"/>
    <property type="evidence" value="ECO:0007669"/>
    <property type="project" value="UniProtKB-SubCell"/>
</dbReference>
<dbReference type="PROSITE" id="PS50011">
    <property type="entry name" value="PROTEIN_KINASE_DOM"/>
    <property type="match status" value="1"/>
</dbReference>
<feature type="region of interest" description="Disordered" evidence="5">
    <location>
        <begin position="337"/>
        <end position="394"/>
    </location>
</feature>
<proteinExistence type="predicted"/>
<keyword evidence="2" id="KW-0963">Cytoplasm</keyword>
<evidence type="ECO:0000256" key="5">
    <source>
        <dbReference type="SAM" id="MobiDB-lite"/>
    </source>
</evidence>
<dbReference type="PROSITE" id="PS00109">
    <property type="entry name" value="PROTEIN_KINASE_TYR"/>
    <property type="match status" value="1"/>
</dbReference>
<feature type="region of interest" description="Disordered" evidence="5">
    <location>
        <begin position="289"/>
        <end position="325"/>
    </location>
</feature>
<dbReference type="InterPro" id="IPR008266">
    <property type="entry name" value="Tyr_kinase_AS"/>
</dbReference>
<feature type="non-terminal residue" evidence="7">
    <location>
        <position position="1"/>
    </location>
</feature>
<protein>
    <recommendedName>
        <fullName evidence="6">Protein kinase domain-containing protein</fullName>
    </recommendedName>
</protein>
<evidence type="ECO:0000313" key="8">
    <source>
        <dbReference type="Proteomes" id="UP000708208"/>
    </source>
</evidence>
<dbReference type="InterPro" id="IPR015116">
    <property type="entry name" value="Cdc42-bd-like"/>
</dbReference>
<evidence type="ECO:0000256" key="1">
    <source>
        <dbReference type="ARBA" id="ARBA00004496"/>
    </source>
</evidence>
<sequence length="394" mass="44168">MVTELAELGSLLDCLRKQCGHTSLLDIWKWALQVTSGMAYLESQRCIHRDLACRNVLLASQNEVKIGDFGLMRALPQEHDCYVMTERQKVPFPWCAPESLKARQFSHASDTWMFGVTLWEMFTFGQEPWIDMNGSEILQKIDREGERLHQPEACSSEIYKIMLQCWAHAPQDRPTFGALRAFFTGKWPQEMKAMQEYEEEEAEKNVSTLCGHGGMDKDSSWGSPSFIDEVYLKNPMDPPDILGIPVQDEEVQPVRLPDRTSKKLSATVQEPLRHFQKTHQIQQQYGYSKFTNDEPSSIDWSKVPKHSTANSAETSGTGAIAKLPSPEQILIDFDAATPTTEPPSLSSSSNNQGNSVLDAPLPLGRNGPPPAYSFPPAPPTYANGPFRADLYANT</sequence>
<dbReference type="Proteomes" id="UP000708208">
    <property type="component" value="Unassembled WGS sequence"/>
</dbReference>
<evidence type="ECO:0000256" key="4">
    <source>
        <dbReference type="ARBA" id="ARBA00022840"/>
    </source>
</evidence>
<gene>
    <name evidence="7" type="ORF">AFUS01_LOCUS16293</name>
</gene>
<dbReference type="AlphaFoldDB" id="A0A8J2JVQ2"/>
<dbReference type="OrthoDB" id="635774at2759"/>
<organism evidence="7 8">
    <name type="scientific">Allacma fusca</name>
    <dbReference type="NCBI Taxonomy" id="39272"/>
    <lineage>
        <taxon>Eukaryota</taxon>
        <taxon>Metazoa</taxon>
        <taxon>Ecdysozoa</taxon>
        <taxon>Arthropoda</taxon>
        <taxon>Hexapoda</taxon>
        <taxon>Collembola</taxon>
        <taxon>Symphypleona</taxon>
        <taxon>Sminthuridae</taxon>
        <taxon>Allacma</taxon>
    </lineage>
</organism>
<evidence type="ECO:0000313" key="7">
    <source>
        <dbReference type="EMBL" id="CAG7727452.1"/>
    </source>
</evidence>
<reference evidence="7" key="1">
    <citation type="submission" date="2021-06" db="EMBL/GenBank/DDBJ databases">
        <authorList>
            <person name="Hodson N. C."/>
            <person name="Mongue J. A."/>
            <person name="Jaron S. K."/>
        </authorList>
    </citation>
    <scope>NUCLEOTIDE SEQUENCE</scope>
</reference>
<comment type="caution">
    <text evidence="7">The sequence shown here is derived from an EMBL/GenBank/DDBJ whole genome shotgun (WGS) entry which is preliminary data.</text>
</comment>
<accession>A0A8J2JVQ2</accession>
<feature type="compositionally biased region" description="Pro residues" evidence="5">
    <location>
        <begin position="367"/>
        <end position="379"/>
    </location>
</feature>
<dbReference type="GO" id="GO:0005524">
    <property type="term" value="F:ATP binding"/>
    <property type="evidence" value="ECO:0007669"/>
    <property type="project" value="UniProtKB-KW"/>
</dbReference>
<keyword evidence="8" id="KW-1185">Reference proteome</keyword>
<dbReference type="GO" id="GO:0002009">
    <property type="term" value="P:morphogenesis of an epithelium"/>
    <property type="evidence" value="ECO:0007669"/>
    <property type="project" value="UniProtKB-ARBA"/>
</dbReference>
<keyword evidence="4" id="KW-0067">ATP-binding</keyword>
<dbReference type="Pfam" id="PF07714">
    <property type="entry name" value="PK_Tyr_Ser-Thr"/>
    <property type="match status" value="1"/>
</dbReference>